<protein>
    <submittedName>
        <fullName evidence="1">Uncharacterized protein</fullName>
    </submittedName>
</protein>
<gene>
    <name evidence="1" type="ORF">SG34_030985</name>
</gene>
<dbReference type="KEGG" id="tvd:SG34_030985"/>
<dbReference type="RefSeq" id="WP_044838753.1">
    <property type="nucleotide sequence ID" value="NZ_CP059734.1"/>
</dbReference>
<reference evidence="1 2" key="1">
    <citation type="journal article" date="2015" name="Genome Announc.">
        <title>Draft Genome Sequences of Marine Isolates of Thalassomonas viridans and Thalassomonas actiniarum.</title>
        <authorList>
            <person name="Olonade I."/>
            <person name="van Zyl L.J."/>
            <person name="Trindade M."/>
        </authorList>
    </citation>
    <scope>NUCLEOTIDE SEQUENCE [LARGE SCALE GENOMIC DNA]</scope>
    <source>
        <strain evidence="1 2">XOM25</strain>
    </source>
</reference>
<evidence type="ECO:0000313" key="2">
    <source>
        <dbReference type="Proteomes" id="UP000032352"/>
    </source>
</evidence>
<dbReference type="AlphaFoldDB" id="A0AAF0CB04"/>
<evidence type="ECO:0000313" key="1">
    <source>
        <dbReference type="EMBL" id="WDE09192.1"/>
    </source>
</evidence>
<proteinExistence type="predicted"/>
<reference evidence="1 2" key="2">
    <citation type="journal article" date="2022" name="Mar. Drugs">
        <title>Bioassay-Guided Fractionation Leads to the Detection of Cholic Acid Generated by the Rare Thalassomonas sp.</title>
        <authorList>
            <person name="Pheiffer F."/>
            <person name="Schneider Y.K."/>
            <person name="Hansen E.H."/>
            <person name="Andersen J.H."/>
            <person name="Isaksson J."/>
            <person name="Busche T."/>
            <person name="R C."/>
            <person name="Kalinowski J."/>
            <person name="Zyl L.V."/>
            <person name="Trindade M."/>
        </authorList>
    </citation>
    <scope>NUCLEOTIDE SEQUENCE [LARGE SCALE GENOMIC DNA]</scope>
    <source>
        <strain evidence="1 2">XOM25</strain>
    </source>
</reference>
<accession>A0AAF0CB04</accession>
<organism evidence="1 2">
    <name type="scientific">Thalassomonas viridans</name>
    <dbReference type="NCBI Taxonomy" id="137584"/>
    <lineage>
        <taxon>Bacteria</taxon>
        <taxon>Pseudomonadati</taxon>
        <taxon>Pseudomonadota</taxon>
        <taxon>Gammaproteobacteria</taxon>
        <taxon>Alteromonadales</taxon>
        <taxon>Colwelliaceae</taxon>
        <taxon>Thalassomonas</taxon>
    </lineage>
</organism>
<dbReference type="Proteomes" id="UP000032352">
    <property type="component" value="Chromosome pTvir"/>
</dbReference>
<dbReference type="EMBL" id="CP059734">
    <property type="protein sequence ID" value="WDE09192.1"/>
    <property type="molecule type" value="Genomic_DNA"/>
</dbReference>
<name>A0AAF0CB04_9GAMM</name>
<keyword evidence="2" id="KW-1185">Reference proteome</keyword>
<sequence>MFYVTALAPALLVYKSPGQQAAVETFKISHKNHYRCKRVLYVIFLQRLLTAVYKTHKFHKVIMGGLPGIIPLDIHNRRNSNIKNTF</sequence>